<evidence type="ECO:0000259" key="3">
    <source>
        <dbReference type="Pfam" id="PF07715"/>
    </source>
</evidence>
<dbReference type="GO" id="GO:0009279">
    <property type="term" value="C:cell outer membrane"/>
    <property type="evidence" value="ECO:0007669"/>
    <property type="project" value="UniProtKB-SubCell"/>
</dbReference>
<dbReference type="GO" id="GO:0044718">
    <property type="term" value="P:siderophore transmembrane transport"/>
    <property type="evidence" value="ECO:0007669"/>
    <property type="project" value="TreeGrafter"/>
</dbReference>
<accession>A0AA37T0N7</accession>
<keyword evidence="1" id="KW-0813">Transport</keyword>
<dbReference type="Gene3D" id="2.60.40.1120">
    <property type="entry name" value="Carboxypeptidase-like, regulatory domain"/>
    <property type="match status" value="1"/>
</dbReference>
<organism evidence="4 5">
    <name type="scientific">Marinibactrum halimedae</name>
    <dbReference type="NCBI Taxonomy" id="1444977"/>
    <lineage>
        <taxon>Bacteria</taxon>
        <taxon>Pseudomonadati</taxon>
        <taxon>Pseudomonadota</taxon>
        <taxon>Gammaproteobacteria</taxon>
        <taxon>Cellvibrionales</taxon>
        <taxon>Cellvibrionaceae</taxon>
        <taxon>Marinibactrum</taxon>
    </lineage>
</organism>
<dbReference type="GO" id="GO:0015344">
    <property type="term" value="F:siderophore uptake transmembrane transporter activity"/>
    <property type="evidence" value="ECO:0007669"/>
    <property type="project" value="TreeGrafter"/>
</dbReference>
<comment type="caution">
    <text evidence="4">The sequence shown here is derived from an EMBL/GenBank/DDBJ whole genome shotgun (WGS) entry which is preliminary data.</text>
</comment>
<feature type="domain" description="TonB-dependent receptor plug" evidence="3">
    <location>
        <begin position="129"/>
        <end position="227"/>
    </location>
</feature>
<evidence type="ECO:0000256" key="1">
    <source>
        <dbReference type="PROSITE-ProRule" id="PRU01360"/>
    </source>
</evidence>
<dbReference type="GO" id="GO:0030246">
    <property type="term" value="F:carbohydrate binding"/>
    <property type="evidence" value="ECO:0007669"/>
    <property type="project" value="InterPro"/>
</dbReference>
<dbReference type="PROSITE" id="PS52016">
    <property type="entry name" value="TONB_DEPENDENT_REC_3"/>
    <property type="match status" value="1"/>
</dbReference>
<dbReference type="InterPro" id="IPR037066">
    <property type="entry name" value="Plug_dom_sf"/>
</dbReference>
<dbReference type="Pfam" id="PF07715">
    <property type="entry name" value="Plug"/>
    <property type="match status" value="1"/>
</dbReference>
<dbReference type="RefSeq" id="WP_232595721.1">
    <property type="nucleotide sequence ID" value="NZ_BSPD01000016.1"/>
</dbReference>
<dbReference type="PANTHER" id="PTHR30069">
    <property type="entry name" value="TONB-DEPENDENT OUTER MEMBRANE RECEPTOR"/>
    <property type="match status" value="1"/>
</dbReference>
<proteinExistence type="inferred from homology"/>
<keyword evidence="2" id="KW-0732">Signal</keyword>
<evidence type="ECO:0000256" key="2">
    <source>
        <dbReference type="SAM" id="SignalP"/>
    </source>
</evidence>
<keyword evidence="1" id="KW-0998">Cell outer membrane</keyword>
<keyword evidence="1" id="KW-1134">Transmembrane beta strand</keyword>
<dbReference type="AlphaFoldDB" id="A0AA37T0N7"/>
<sequence>MNKSFLTRIMPLALAIGCLTYQAQANDINGAISGAIVGIEESVEVQIKDLSRGQIKTITPVDGEFRLGSLTPGKYIVSIISSGRVIEAREVVVPLGGTTQVVLGGSENIEEVTVTASRISQVDTSIAESGMVISADQLIELPVARNLQAVTMLAPGVSLGDNAFEGEGVVSFAGSSVAENTSYINGLNTTNFRTGVGFSKVPFEFYDTIQVKTGGYSAKFGRSTGGVMNATAKSGTNDFKAGVNAYSDWQLSTVPNTYGNLYKFVFLAR</sequence>
<reference evidence="4 5" key="1">
    <citation type="journal article" date="2014" name="Int. J. Syst. Evol. Microbiol.">
        <title>Complete genome sequence of Corynebacterium casei LMG S-19264T (=DSM 44701T), isolated from a smear-ripened cheese.</title>
        <authorList>
            <consortium name="US DOE Joint Genome Institute (JGI-PGF)"/>
            <person name="Walter F."/>
            <person name="Albersmeier A."/>
            <person name="Kalinowski J."/>
            <person name="Ruckert C."/>
        </authorList>
    </citation>
    <scope>NUCLEOTIDE SEQUENCE [LARGE SCALE GENOMIC DNA]</scope>
    <source>
        <strain evidence="4 5">NBRC 110095</strain>
    </source>
</reference>
<comment type="similarity">
    <text evidence="1">Belongs to the TonB-dependent receptor family.</text>
</comment>
<keyword evidence="1" id="KW-0472">Membrane</keyword>
<dbReference type="SUPFAM" id="SSF56935">
    <property type="entry name" value="Porins"/>
    <property type="match status" value="1"/>
</dbReference>
<evidence type="ECO:0000313" key="5">
    <source>
        <dbReference type="Proteomes" id="UP001156870"/>
    </source>
</evidence>
<name>A0AA37T0N7_9GAMM</name>
<dbReference type="SUPFAM" id="SSF49452">
    <property type="entry name" value="Starch-binding domain-like"/>
    <property type="match status" value="1"/>
</dbReference>
<keyword evidence="5" id="KW-1185">Reference proteome</keyword>
<dbReference type="Proteomes" id="UP001156870">
    <property type="component" value="Unassembled WGS sequence"/>
</dbReference>
<dbReference type="InterPro" id="IPR012910">
    <property type="entry name" value="Plug_dom"/>
</dbReference>
<keyword evidence="1" id="KW-0812">Transmembrane</keyword>
<dbReference type="Gene3D" id="2.170.130.10">
    <property type="entry name" value="TonB-dependent receptor, plug domain"/>
    <property type="match status" value="1"/>
</dbReference>
<dbReference type="InterPro" id="IPR039426">
    <property type="entry name" value="TonB-dep_rcpt-like"/>
</dbReference>
<gene>
    <name evidence="4" type="ORF">GCM10007877_03440</name>
</gene>
<feature type="signal peptide" evidence="2">
    <location>
        <begin position="1"/>
        <end position="25"/>
    </location>
</feature>
<evidence type="ECO:0000313" key="4">
    <source>
        <dbReference type="EMBL" id="GLS24630.1"/>
    </source>
</evidence>
<feature type="chain" id="PRO_5041335753" description="TonB-dependent receptor plug domain-containing protein" evidence="2">
    <location>
        <begin position="26"/>
        <end position="269"/>
    </location>
</feature>
<dbReference type="EMBL" id="BSPD01000016">
    <property type="protein sequence ID" value="GLS24630.1"/>
    <property type="molecule type" value="Genomic_DNA"/>
</dbReference>
<comment type="subcellular location">
    <subcellularLocation>
        <location evidence="1">Cell outer membrane</location>
        <topology evidence="1">Multi-pass membrane protein</topology>
    </subcellularLocation>
</comment>
<dbReference type="InterPro" id="IPR013784">
    <property type="entry name" value="Carb-bd-like_fold"/>
</dbReference>
<protein>
    <recommendedName>
        <fullName evidence="3">TonB-dependent receptor plug domain-containing protein</fullName>
    </recommendedName>
</protein>
<dbReference type="PANTHER" id="PTHR30069:SF46">
    <property type="entry name" value="OAR PROTEIN"/>
    <property type="match status" value="1"/>
</dbReference>